<protein>
    <recommendedName>
        <fullName evidence="5">siroheme decarboxylase</fullName>
        <ecNumber evidence="5">4.1.1.111</ecNumber>
    </recommendedName>
</protein>
<sequence length="171" mass="19948">MTTDTQQLNELERAYIVLTQKGLPICSQPYHWLAEQLKITVDQTLDITSDLISRGIIRRIAAVPNHYKLGYILNGMTTWDIKDDKAIEYGKKIGELPFVSHCYLRPRHLPNWHYNLFAMIHGRNTQEVQHYQDQIKELLKDVLQTHQGKSQDVLTSTRILKKTGLRLKVRN</sequence>
<dbReference type="GO" id="GO:0016829">
    <property type="term" value="F:lyase activity"/>
    <property type="evidence" value="ECO:0007669"/>
    <property type="project" value="UniProtKB-KW"/>
</dbReference>
<comment type="catalytic activity">
    <reaction evidence="7">
        <text>siroheme + 2 H(+) = 12,18-didecarboxysiroheme + 2 CO2</text>
        <dbReference type="Rhea" id="RHEA:19093"/>
        <dbReference type="ChEBI" id="CHEBI:15378"/>
        <dbReference type="ChEBI" id="CHEBI:16526"/>
        <dbReference type="ChEBI" id="CHEBI:60052"/>
        <dbReference type="ChEBI" id="CHEBI:140497"/>
        <dbReference type="EC" id="4.1.1.111"/>
    </reaction>
</comment>
<reference evidence="10 11" key="1">
    <citation type="submission" date="2016-10" db="EMBL/GenBank/DDBJ databases">
        <authorList>
            <person name="de Groot N.N."/>
        </authorList>
    </citation>
    <scope>NUCLEOTIDE SEQUENCE [LARGE SCALE GENOMIC DNA]</scope>
    <source>
        <strain evidence="10 11">DSM 6059</strain>
    </source>
</reference>
<feature type="domain" description="Siroheme decarboxylase NirL-like HTH" evidence="9">
    <location>
        <begin position="16"/>
        <end position="58"/>
    </location>
</feature>
<dbReference type="OrthoDB" id="5568033at2"/>
<dbReference type="Proteomes" id="UP000198862">
    <property type="component" value="Unassembled WGS sequence"/>
</dbReference>
<evidence type="ECO:0000259" key="9">
    <source>
        <dbReference type="Pfam" id="PF22451"/>
    </source>
</evidence>
<dbReference type="EMBL" id="FOLO01000021">
    <property type="protein sequence ID" value="SFC88197.1"/>
    <property type="molecule type" value="Genomic_DNA"/>
</dbReference>
<comment type="subunit">
    <text evidence="4">Probably forms a complex composed of NirD, NirL, NirG and NirH. All proteins are required for the total conversion of siroheme to didecarboxysiroheme.</text>
</comment>
<evidence type="ECO:0000256" key="4">
    <source>
        <dbReference type="ARBA" id="ARBA00023465"/>
    </source>
</evidence>
<dbReference type="Pfam" id="PF17805">
    <property type="entry name" value="AsnC_trans_reg2"/>
    <property type="match status" value="1"/>
</dbReference>
<proteinExistence type="inferred from homology"/>
<name>A0A1I1MRZ0_9GAMM</name>
<keyword evidence="1" id="KW-0456">Lyase</keyword>
<dbReference type="EC" id="4.1.1.111" evidence="5"/>
<dbReference type="Gene3D" id="3.30.70.3460">
    <property type="match status" value="1"/>
</dbReference>
<evidence type="ECO:0000259" key="8">
    <source>
        <dbReference type="Pfam" id="PF17805"/>
    </source>
</evidence>
<evidence type="ECO:0000256" key="7">
    <source>
        <dbReference type="ARBA" id="ARBA00048470"/>
    </source>
</evidence>
<dbReference type="PANTHER" id="PTHR43413:SF1">
    <property type="entry name" value="SIROHEME DECARBOXYLASE NIRL SUBUNIT"/>
    <property type="match status" value="1"/>
</dbReference>
<evidence type="ECO:0000256" key="1">
    <source>
        <dbReference type="ARBA" id="ARBA00023239"/>
    </source>
</evidence>
<comment type="pathway">
    <text evidence="2">Porphyrin-containing compound metabolism.</text>
</comment>
<evidence type="ECO:0000256" key="5">
    <source>
        <dbReference type="ARBA" id="ARBA00023471"/>
    </source>
</evidence>
<gene>
    <name evidence="10" type="ORF">SAMN02745724_02801</name>
</gene>
<dbReference type="InterPro" id="IPR050684">
    <property type="entry name" value="HTH-Siroheme_Decarb"/>
</dbReference>
<organism evidence="10 11">
    <name type="scientific">Pseudoalteromonas denitrificans DSM 6059</name>
    <dbReference type="NCBI Taxonomy" id="1123010"/>
    <lineage>
        <taxon>Bacteria</taxon>
        <taxon>Pseudomonadati</taxon>
        <taxon>Pseudomonadota</taxon>
        <taxon>Gammaproteobacteria</taxon>
        <taxon>Alteromonadales</taxon>
        <taxon>Pseudoalteromonadaceae</taxon>
        <taxon>Pseudoalteromonas</taxon>
    </lineage>
</organism>
<feature type="domain" description="Siroheme decarboxylase AsnC-like ligand binding" evidence="8">
    <location>
        <begin position="68"/>
        <end position="161"/>
    </location>
</feature>
<evidence type="ECO:0000256" key="2">
    <source>
        <dbReference type="ARBA" id="ARBA00023444"/>
    </source>
</evidence>
<comment type="similarity">
    <text evidence="3">Belongs to the Ahb/Nir family.</text>
</comment>
<evidence type="ECO:0000256" key="3">
    <source>
        <dbReference type="ARBA" id="ARBA00023457"/>
    </source>
</evidence>
<evidence type="ECO:0000313" key="10">
    <source>
        <dbReference type="EMBL" id="SFC88197.1"/>
    </source>
</evidence>
<dbReference type="PANTHER" id="PTHR43413">
    <property type="entry name" value="TRANSCRIPTIONAL REGULATOR, ASNC FAMILY"/>
    <property type="match status" value="1"/>
</dbReference>
<keyword evidence="11" id="KW-1185">Reference proteome</keyword>
<evidence type="ECO:0000256" key="6">
    <source>
        <dbReference type="ARBA" id="ARBA00045291"/>
    </source>
</evidence>
<dbReference type="RefSeq" id="WP_091985013.1">
    <property type="nucleotide sequence ID" value="NZ_FOLO01000021.1"/>
</dbReference>
<comment type="function">
    <text evidence="6">Involved in heme d1 biosynthesis. Catalyzes the decarboxylation of siroheme into didecarboxysiroheme.</text>
</comment>
<dbReference type="STRING" id="1123010.SAMN02745724_02801"/>
<evidence type="ECO:0000313" key="11">
    <source>
        <dbReference type="Proteomes" id="UP000198862"/>
    </source>
</evidence>
<dbReference type="InterPro" id="IPR053953">
    <property type="entry name" value="NirdL-like_HTH"/>
</dbReference>
<dbReference type="AlphaFoldDB" id="A0A1I1MRZ0"/>
<accession>A0A1I1MRZ0</accession>
<dbReference type="Pfam" id="PF22451">
    <property type="entry name" value="NirdL-like_HTH"/>
    <property type="match status" value="1"/>
</dbReference>
<dbReference type="InterPro" id="IPR040523">
    <property type="entry name" value="AsnC_trans_reg2"/>
</dbReference>